<protein>
    <submittedName>
        <fullName evidence="2">Uncharacterized protein</fullName>
    </submittedName>
</protein>
<dbReference type="Proteomes" id="UP000004995">
    <property type="component" value="Unassembled WGS sequence"/>
</dbReference>
<reference evidence="2" key="2">
    <citation type="submission" date="2018-08" db="UniProtKB">
        <authorList>
            <consortium name="EnsemblPlants"/>
        </authorList>
    </citation>
    <scope>IDENTIFICATION</scope>
    <source>
        <strain evidence="2">Yugu1</strain>
    </source>
</reference>
<organism evidence="2 3">
    <name type="scientific">Setaria italica</name>
    <name type="common">Foxtail millet</name>
    <name type="synonym">Panicum italicum</name>
    <dbReference type="NCBI Taxonomy" id="4555"/>
    <lineage>
        <taxon>Eukaryota</taxon>
        <taxon>Viridiplantae</taxon>
        <taxon>Streptophyta</taxon>
        <taxon>Embryophyta</taxon>
        <taxon>Tracheophyta</taxon>
        <taxon>Spermatophyta</taxon>
        <taxon>Magnoliopsida</taxon>
        <taxon>Liliopsida</taxon>
        <taxon>Poales</taxon>
        <taxon>Poaceae</taxon>
        <taxon>PACMAD clade</taxon>
        <taxon>Panicoideae</taxon>
        <taxon>Panicodae</taxon>
        <taxon>Paniceae</taxon>
        <taxon>Cenchrinae</taxon>
        <taxon>Setaria</taxon>
    </lineage>
</organism>
<evidence type="ECO:0000313" key="2">
    <source>
        <dbReference type="EnsemblPlants" id="KQL16499"/>
    </source>
</evidence>
<dbReference type="Gramene" id="KQL16499">
    <property type="protein sequence ID" value="KQL16499"/>
    <property type="gene ID" value="SETIT_025137mg"/>
</dbReference>
<dbReference type="EMBL" id="AGNK02001996">
    <property type="status" value="NOT_ANNOTATED_CDS"/>
    <property type="molecule type" value="Genomic_DNA"/>
</dbReference>
<sequence>MAEDTGTNGLLGAMASKVDFKLSLLKDAMAEYSEIKHVIDGVVKEKERLQQEKERLQNEEEMLRHEQHEVVPLGHSV</sequence>
<name>K3ZEY9_SETIT</name>
<dbReference type="HOGENOM" id="CLU_2642733_0_0_1"/>
<evidence type="ECO:0000256" key="1">
    <source>
        <dbReference type="SAM" id="Coils"/>
    </source>
</evidence>
<dbReference type="AlphaFoldDB" id="K3ZEY9"/>
<dbReference type="EnsemblPlants" id="KQL16499">
    <property type="protein sequence ID" value="KQL16499"/>
    <property type="gene ID" value="SETIT_025137mg"/>
</dbReference>
<evidence type="ECO:0000313" key="3">
    <source>
        <dbReference type="Proteomes" id="UP000004995"/>
    </source>
</evidence>
<keyword evidence="3" id="KW-1185">Reference proteome</keyword>
<proteinExistence type="predicted"/>
<dbReference type="InParanoid" id="K3ZEY9"/>
<reference evidence="3" key="1">
    <citation type="journal article" date="2012" name="Nat. Biotechnol.">
        <title>Reference genome sequence of the model plant Setaria.</title>
        <authorList>
            <person name="Bennetzen J.L."/>
            <person name="Schmutz J."/>
            <person name="Wang H."/>
            <person name="Percifield R."/>
            <person name="Hawkins J."/>
            <person name="Pontaroli A.C."/>
            <person name="Estep M."/>
            <person name="Feng L."/>
            <person name="Vaughn J.N."/>
            <person name="Grimwood J."/>
            <person name="Jenkins J."/>
            <person name="Barry K."/>
            <person name="Lindquist E."/>
            <person name="Hellsten U."/>
            <person name="Deshpande S."/>
            <person name="Wang X."/>
            <person name="Wu X."/>
            <person name="Mitros T."/>
            <person name="Triplett J."/>
            <person name="Yang X."/>
            <person name="Ye C.Y."/>
            <person name="Mauro-Herrera M."/>
            <person name="Wang L."/>
            <person name="Li P."/>
            <person name="Sharma M."/>
            <person name="Sharma R."/>
            <person name="Ronald P.C."/>
            <person name="Panaud O."/>
            <person name="Kellogg E.A."/>
            <person name="Brutnell T.P."/>
            <person name="Doust A.N."/>
            <person name="Tuskan G.A."/>
            <person name="Rokhsar D."/>
            <person name="Devos K.M."/>
        </authorList>
    </citation>
    <scope>NUCLEOTIDE SEQUENCE [LARGE SCALE GENOMIC DNA]</scope>
    <source>
        <strain evidence="3">cv. Yugu1</strain>
    </source>
</reference>
<keyword evidence="1" id="KW-0175">Coiled coil</keyword>
<feature type="coiled-coil region" evidence="1">
    <location>
        <begin position="39"/>
        <end position="69"/>
    </location>
</feature>
<accession>K3ZEY9</accession>